<dbReference type="InterPro" id="IPR036236">
    <property type="entry name" value="Znf_C2H2_sf"/>
</dbReference>
<keyword evidence="5" id="KW-0747">Spliceosome</keyword>
<dbReference type="Proteomes" id="UP000247409">
    <property type="component" value="Unassembled WGS sequence"/>
</dbReference>
<dbReference type="GO" id="GO:0008270">
    <property type="term" value="F:zinc ion binding"/>
    <property type="evidence" value="ECO:0007669"/>
    <property type="project" value="UniProtKB-KW"/>
</dbReference>
<evidence type="ECO:0000256" key="5">
    <source>
        <dbReference type="ARBA" id="ARBA00022728"/>
    </source>
</evidence>
<dbReference type="OrthoDB" id="10250970at2759"/>
<keyword evidence="7" id="KW-0862">Zinc</keyword>
<protein>
    <submittedName>
        <fullName evidence="12">Splicing factor 3A subunit 2</fullName>
    </submittedName>
</protein>
<dbReference type="PANTHER" id="PTHR23205:SF0">
    <property type="entry name" value="SPLICING FACTOR 3A SUBUNIT 2"/>
    <property type="match status" value="1"/>
</dbReference>
<evidence type="ECO:0000259" key="11">
    <source>
        <dbReference type="PROSITE" id="PS50171"/>
    </source>
</evidence>
<comment type="caution">
    <text evidence="12">The sequence shown here is derived from an EMBL/GenBank/DDBJ whole genome shotgun (WGS) entry which is preliminary data.</text>
</comment>
<name>A0A2V3J307_9FLOR</name>
<keyword evidence="13" id="KW-1185">Reference proteome</keyword>
<dbReference type="EMBL" id="NBIV01000011">
    <property type="protein sequence ID" value="PXF48831.1"/>
    <property type="molecule type" value="Genomic_DNA"/>
</dbReference>
<evidence type="ECO:0000256" key="2">
    <source>
        <dbReference type="ARBA" id="ARBA00008995"/>
    </source>
</evidence>
<dbReference type="PANTHER" id="PTHR23205">
    <property type="entry name" value="SPLICING FACTOR 3A SUBUNIT 2"/>
    <property type="match status" value="1"/>
</dbReference>
<dbReference type="SUPFAM" id="SSF57667">
    <property type="entry name" value="beta-beta-alpha zinc fingers"/>
    <property type="match status" value="1"/>
</dbReference>
<evidence type="ECO:0000256" key="8">
    <source>
        <dbReference type="ARBA" id="ARBA00023187"/>
    </source>
</evidence>
<dbReference type="InterPro" id="IPR052092">
    <property type="entry name" value="SF3A2"/>
</dbReference>
<keyword evidence="6" id="KW-0863">Zinc-finger</keyword>
<dbReference type="Pfam" id="PF16835">
    <property type="entry name" value="SF3A2"/>
    <property type="match status" value="1"/>
</dbReference>
<dbReference type="InterPro" id="IPR003604">
    <property type="entry name" value="Matrin/U1-like-C_Znf_C2H2"/>
</dbReference>
<evidence type="ECO:0000256" key="6">
    <source>
        <dbReference type="ARBA" id="ARBA00022771"/>
    </source>
</evidence>
<feature type="domain" description="Matrin-type" evidence="11">
    <location>
        <begin position="53"/>
        <end position="83"/>
    </location>
</feature>
<reference evidence="12 13" key="1">
    <citation type="journal article" date="2018" name="Mol. Biol. Evol.">
        <title>Analysis of the draft genome of the red seaweed Gracilariopsis chorda provides insights into genome size evolution in Rhodophyta.</title>
        <authorList>
            <person name="Lee J."/>
            <person name="Yang E.C."/>
            <person name="Graf L."/>
            <person name="Yang J.H."/>
            <person name="Qiu H."/>
            <person name="Zel Zion U."/>
            <person name="Chan C.X."/>
            <person name="Stephens T.G."/>
            <person name="Weber A.P.M."/>
            <person name="Boo G.H."/>
            <person name="Boo S.M."/>
            <person name="Kim K.M."/>
            <person name="Shin Y."/>
            <person name="Jung M."/>
            <person name="Lee S.J."/>
            <person name="Yim H.S."/>
            <person name="Lee J.H."/>
            <person name="Bhattacharya D."/>
            <person name="Yoon H.S."/>
        </authorList>
    </citation>
    <scope>NUCLEOTIDE SEQUENCE [LARGE SCALE GENOMIC DNA]</scope>
    <source>
        <strain evidence="12 13">SKKU-2015</strain>
        <tissue evidence="12">Whole body</tissue>
    </source>
</reference>
<organism evidence="12 13">
    <name type="scientific">Gracilariopsis chorda</name>
    <dbReference type="NCBI Taxonomy" id="448386"/>
    <lineage>
        <taxon>Eukaryota</taxon>
        <taxon>Rhodophyta</taxon>
        <taxon>Florideophyceae</taxon>
        <taxon>Rhodymeniophycidae</taxon>
        <taxon>Gracilariales</taxon>
        <taxon>Gracilariaceae</taxon>
        <taxon>Gracilariopsis</taxon>
    </lineage>
</organism>
<dbReference type="SMART" id="SM01050">
    <property type="entry name" value="CactinC_cactus"/>
    <property type="match status" value="1"/>
</dbReference>
<sequence>MAYRDWGSKTGGGGVASKEHEELARKERLRQLAMDTVDLKNDPYFMRNHLGTYECKLCLTLHANEGNYLAHTQGRRHQSNLKRRAAMESQKEAAKPRAPLAAEIRTIMRKRHKIGTPGYQITKQRDPSTGQLSLLFQIRYPQIAEGLQPRHRFMSAFEQKKERPDRRYQYLLFAAEPYETVAFKIPNLSIDKSEGRFYTNWDRDGNIFTLQLFFEKLGGRIGEQSEVRKPADTLQPEKQPKPRDPFAGIVCV</sequence>
<proteinExistence type="inferred from homology"/>
<evidence type="ECO:0000256" key="1">
    <source>
        <dbReference type="ARBA" id="ARBA00004123"/>
    </source>
</evidence>
<dbReference type="GO" id="GO:0071004">
    <property type="term" value="C:U2-type prespliceosome"/>
    <property type="evidence" value="ECO:0007669"/>
    <property type="project" value="TreeGrafter"/>
</dbReference>
<dbReference type="InterPro" id="IPR013087">
    <property type="entry name" value="Znf_C2H2_type"/>
</dbReference>
<feature type="region of interest" description="Disordered" evidence="10">
    <location>
        <begin position="225"/>
        <end position="247"/>
    </location>
</feature>
<dbReference type="GO" id="GO:0071013">
    <property type="term" value="C:catalytic step 2 spliceosome"/>
    <property type="evidence" value="ECO:0007669"/>
    <property type="project" value="TreeGrafter"/>
</dbReference>
<gene>
    <name evidence="12" type="ORF">BWQ96_01387</name>
</gene>
<dbReference type="STRING" id="448386.A0A2V3J307"/>
<comment type="similarity">
    <text evidence="2">Belongs to the SF3A2 family.</text>
</comment>
<dbReference type="GO" id="GO:0000245">
    <property type="term" value="P:spliceosomal complex assembly"/>
    <property type="evidence" value="ECO:0007669"/>
    <property type="project" value="TreeGrafter"/>
</dbReference>
<evidence type="ECO:0000313" key="12">
    <source>
        <dbReference type="EMBL" id="PXF48831.1"/>
    </source>
</evidence>
<dbReference type="GO" id="GO:0005686">
    <property type="term" value="C:U2 snRNP"/>
    <property type="evidence" value="ECO:0007669"/>
    <property type="project" value="TreeGrafter"/>
</dbReference>
<keyword evidence="3" id="KW-0507">mRNA processing</keyword>
<dbReference type="AlphaFoldDB" id="A0A2V3J307"/>
<dbReference type="Pfam" id="PF12874">
    <property type="entry name" value="zf-met"/>
    <property type="match status" value="1"/>
</dbReference>
<dbReference type="InterPro" id="IPR031781">
    <property type="entry name" value="SF3A2_dom"/>
</dbReference>
<evidence type="ECO:0000256" key="9">
    <source>
        <dbReference type="ARBA" id="ARBA00023242"/>
    </source>
</evidence>
<keyword evidence="9" id="KW-0539">Nucleus</keyword>
<evidence type="ECO:0000256" key="10">
    <source>
        <dbReference type="SAM" id="MobiDB-lite"/>
    </source>
</evidence>
<evidence type="ECO:0000256" key="4">
    <source>
        <dbReference type="ARBA" id="ARBA00022723"/>
    </source>
</evidence>
<dbReference type="PROSITE" id="PS50171">
    <property type="entry name" value="ZF_MATRIN"/>
    <property type="match status" value="1"/>
</dbReference>
<dbReference type="GO" id="GO:0003676">
    <property type="term" value="F:nucleic acid binding"/>
    <property type="evidence" value="ECO:0007669"/>
    <property type="project" value="InterPro"/>
</dbReference>
<evidence type="ECO:0000256" key="7">
    <source>
        <dbReference type="ARBA" id="ARBA00022833"/>
    </source>
</evidence>
<keyword evidence="4" id="KW-0479">Metal-binding</keyword>
<keyword evidence="8" id="KW-0508">mRNA splicing</keyword>
<dbReference type="InterPro" id="IPR000690">
    <property type="entry name" value="Matrin/U1-C_Znf_C2H2"/>
</dbReference>
<accession>A0A2V3J307</accession>
<comment type="subcellular location">
    <subcellularLocation>
        <location evidence="1">Nucleus</location>
    </subcellularLocation>
</comment>
<dbReference type="SMART" id="SM00451">
    <property type="entry name" value="ZnF_U1"/>
    <property type="match status" value="1"/>
</dbReference>
<evidence type="ECO:0000256" key="3">
    <source>
        <dbReference type="ARBA" id="ARBA00022664"/>
    </source>
</evidence>
<evidence type="ECO:0000313" key="13">
    <source>
        <dbReference type="Proteomes" id="UP000247409"/>
    </source>
</evidence>
<feature type="region of interest" description="Disordered" evidence="10">
    <location>
        <begin position="1"/>
        <end position="22"/>
    </location>
</feature>
<dbReference type="Gene3D" id="2.60.40.2690">
    <property type="match status" value="1"/>
</dbReference>